<dbReference type="Proteomes" id="UP000231263">
    <property type="component" value="Unassembled WGS sequence"/>
</dbReference>
<dbReference type="SMART" id="SM00411">
    <property type="entry name" value="BHL"/>
    <property type="match status" value="1"/>
</dbReference>
<gene>
    <name evidence="4" type="ORF">CO173_03800</name>
</gene>
<keyword evidence="1" id="KW-0226">DNA condensation</keyword>
<dbReference type="InterPro" id="IPR010992">
    <property type="entry name" value="IHF-like_DNA-bd_dom_sf"/>
</dbReference>
<dbReference type="GO" id="GO:0030527">
    <property type="term" value="F:structural constituent of chromatin"/>
    <property type="evidence" value="ECO:0007669"/>
    <property type="project" value="InterPro"/>
</dbReference>
<dbReference type="InterPro" id="IPR000119">
    <property type="entry name" value="Hist_DNA-bd"/>
</dbReference>
<keyword evidence="2 4" id="KW-0238">DNA-binding</keyword>
<dbReference type="CDD" id="cd13831">
    <property type="entry name" value="HU"/>
    <property type="match status" value="1"/>
</dbReference>
<dbReference type="PANTHER" id="PTHR33175">
    <property type="entry name" value="DNA-BINDING PROTEIN HU"/>
    <property type="match status" value="1"/>
</dbReference>
<organism evidence="4 5">
    <name type="scientific">Candidatus Uhrbacteria bacterium CG_4_9_14_3_um_filter_41_35</name>
    <dbReference type="NCBI Taxonomy" id="1975034"/>
    <lineage>
        <taxon>Bacteria</taxon>
        <taxon>Candidatus Uhriibacteriota</taxon>
    </lineage>
</organism>
<dbReference type="PANTHER" id="PTHR33175:SF3">
    <property type="entry name" value="DNA-BINDING PROTEIN HU-BETA"/>
    <property type="match status" value="1"/>
</dbReference>
<dbReference type="PRINTS" id="PR01727">
    <property type="entry name" value="DNABINDINGHU"/>
</dbReference>
<comment type="caution">
    <text evidence="4">The sequence shown here is derived from an EMBL/GenBank/DDBJ whole genome shotgun (WGS) entry which is preliminary data.</text>
</comment>
<dbReference type="Gene3D" id="4.10.520.10">
    <property type="entry name" value="IHF-like DNA-binding proteins"/>
    <property type="match status" value="1"/>
</dbReference>
<dbReference type="SUPFAM" id="SSF47729">
    <property type="entry name" value="IHF-like DNA-binding proteins"/>
    <property type="match status" value="1"/>
</dbReference>
<protein>
    <submittedName>
        <fullName evidence="4">DNA-binding protein</fullName>
    </submittedName>
</protein>
<comment type="similarity">
    <text evidence="3">Belongs to the bacterial histone-like protein family.</text>
</comment>
<name>A0A2M7XDY1_9BACT</name>
<proteinExistence type="inferred from homology"/>
<sequence>MNKALLALKLAEKLDLQKKTAEDFVAAFQEIVIDALKRDEEVTIAGFGTFSSRIRAARKGVNPRQPNEVIDVPAVKVPKFKAGKKLKDELKASTVATAEITSATE</sequence>
<dbReference type="AlphaFoldDB" id="A0A2M7XDY1"/>
<evidence type="ECO:0000256" key="1">
    <source>
        <dbReference type="ARBA" id="ARBA00023067"/>
    </source>
</evidence>
<dbReference type="GO" id="GO:0005829">
    <property type="term" value="C:cytosol"/>
    <property type="evidence" value="ECO:0007669"/>
    <property type="project" value="TreeGrafter"/>
</dbReference>
<evidence type="ECO:0000313" key="4">
    <source>
        <dbReference type="EMBL" id="PJA46073.1"/>
    </source>
</evidence>
<dbReference type="Pfam" id="PF00216">
    <property type="entry name" value="Bac_DNA_binding"/>
    <property type="match status" value="1"/>
</dbReference>
<dbReference type="EMBL" id="PFWT01000018">
    <property type="protein sequence ID" value="PJA46073.1"/>
    <property type="molecule type" value="Genomic_DNA"/>
</dbReference>
<evidence type="ECO:0000313" key="5">
    <source>
        <dbReference type="Proteomes" id="UP000231263"/>
    </source>
</evidence>
<reference evidence="5" key="1">
    <citation type="submission" date="2017-09" db="EMBL/GenBank/DDBJ databases">
        <title>Depth-based differentiation of microbial function through sediment-hosted aquifers and enrichment of novel symbionts in the deep terrestrial subsurface.</title>
        <authorList>
            <person name="Probst A.J."/>
            <person name="Ladd B."/>
            <person name="Jarett J.K."/>
            <person name="Geller-Mcgrath D.E."/>
            <person name="Sieber C.M.K."/>
            <person name="Emerson J.B."/>
            <person name="Anantharaman K."/>
            <person name="Thomas B.C."/>
            <person name="Malmstrom R."/>
            <person name="Stieglmeier M."/>
            <person name="Klingl A."/>
            <person name="Woyke T."/>
            <person name="Ryan C.M."/>
            <person name="Banfield J.F."/>
        </authorList>
    </citation>
    <scope>NUCLEOTIDE SEQUENCE [LARGE SCALE GENOMIC DNA]</scope>
</reference>
<evidence type="ECO:0000256" key="2">
    <source>
        <dbReference type="ARBA" id="ARBA00023125"/>
    </source>
</evidence>
<dbReference type="GO" id="GO:0003677">
    <property type="term" value="F:DNA binding"/>
    <property type="evidence" value="ECO:0007669"/>
    <property type="project" value="UniProtKB-KW"/>
</dbReference>
<evidence type="ECO:0000256" key="3">
    <source>
        <dbReference type="RuleBase" id="RU003939"/>
    </source>
</evidence>
<accession>A0A2M7XDY1</accession>
<dbReference type="GO" id="GO:0030261">
    <property type="term" value="P:chromosome condensation"/>
    <property type="evidence" value="ECO:0007669"/>
    <property type="project" value="UniProtKB-KW"/>
</dbReference>